<reference evidence="2" key="2">
    <citation type="submission" date="2019-01" db="EMBL/GenBank/DDBJ databases">
        <authorList>
            <person name="Graves T."/>
            <person name="Eichler E.E."/>
            <person name="Wilson R.K."/>
        </authorList>
    </citation>
    <scope>NUCLEOTIDE SEQUENCE [LARGE SCALE GENOMIC DNA]</scope>
    <source>
        <strain evidence="2">17573</strain>
    </source>
</reference>
<keyword evidence="3" id="KW-1185">Reference proteome</keyword>
<keyword evidence="1" id="KW-1133">Transmembrane helix</keyword>
<protein>
    <submittedName>
        <fullName evidence="2">Uncharacterized protein</fullName>
    </submittedName>
</protein>
<keyword evidence="1" id="KW-0472">Membrane</keyword>
<sequence length="115" mass="12505">CNGSVSAHCNLCLLGSSDSPASASRVAGTTGPRHHAQLIFVFLVETGFHHVAQVGLELLTSGDLSTLASQRDYRREPPRLAFFPILFLIISFLDFFMSSSNLSTECFISPVLFLT</sequence>
<dbReference type="VEuPathDB" id="HostDB:ENSMMUG00000052390"/>
<dbReference type="InParanoid" id="A0A5F8AEB0"/>
<dbReference type="AlphaFoldDB" id="A0A5F8AEB0"/>
<dbReference type="GeneTree" id="ENSGT01150000286943"/>
<reference evidence="2" key="4">
    <citation type="submission" date="2025-09" db="UniProtKB">
        <authorList>
            <consortium name="Ensembl"/>
        </authorList>
    </citation>
    <scope>IDENTIFICATION</scope>
    <source>
        <strain evidence="2">17573</strain>
    </source>
</reference>
<reference evidence="2" key="3">
    <citation type="submission" date="2025-08" db="UniProtKB">
        <authorList>
            <consortium name="Ensembl"/>
        </authorList>
    </citation>
    <scope>IDENTIFICATION</scope>
    <source>
        <strain evidence="2">17573</strain>
    </source>
</reference>
<dbReference type="PRINTS" id="PR02045">
    <property type="entry name" value="F138DOMAIN"/>
</dbReference>
<keyword evidence="1" id="KW-0812">Transmembrane</keyword>
<dbReference type="Proteomes" id="UP000006718">
    <property type="component" value="Chromosome 5"/>
</dbReference>
<accession>A0A5F8AEB0</accession>
<evidence type="ECO:0000256" key="1">
    <source>
        <dbReference type="SAM" id="Phobius"/>
    </source>
</evidence>
<organism evidence="2 3">
    <name type="scientific">Macaca mulatta</name>
    <name type="common">Rhesus macaque</name>
    <dbReference type="NCBI Taxonomy" id="9544"/>
    <lineage>
        <taxon>Eukaryota</taxon>
        <taxon>Metazoa</taxon>
        <taxon>Chordata</taxon>
        <taxon>Craniata</taxon>
        <taxon>Vertebrata</taxon>
        <taxon>Euteleostomi</taxon>
        <taxon>Mammalia</taxon>
        <taxon>Eutheria</taxon>
        <taxon>Euarchontoglires</taxon>
        <taxon>Primates</taxon>
        <taxon>Haplorrhini</taxon>
        <taxon>Catarrhini</taxon>
        <taxon>Cercopithecidae</taxon>
        <taxon>Cercopithecinae</taxon>
        <taxon>Macaca</taxon>
    </lineage>
</organism>
<dbReference type="PANTHER" id="PTHR12138">
    <property type="entry name" value="PRIMATE-EXPANDED PROTEIN FAMILY"/>
    <property type="match status" value="1"/>
</dbReference>
<feature type="transmembrane region" description="Helical" evidence="1">
    <location>
        <begin position="80"/>
        <end position="97"/>
    </location>
</feature>
<proteinExistence type="predicted"/>
<dbReference type="PANTHER" id="PTHR12138:SF133">
    <property type="entry name" value="SECRETED PROTEIN"/>
    <property type="match status" value="1"/>
</dbReference>
<name>A0A5F8AEB0_MACMU</name>
<reference evidence="3" key="1">
    <citation type="journal article" date="2007" name="Science">
        <title>Evolutionary and biomedical insights from the rhesus macaque genome.</title>
        <authorList>
            <person name="Gibbs R.A."/>
            <person name="Rogers J."/>
            <person name="Katze M.G."/>
            <person name="Bumgarner R."/>
            <person name="Weinstock G.M."/>
            <person name="Mardis E.R."/>
            <person name="Remington K.A."/>
            <person name="Strausberg R.L."/>
            <person name="Venter J.C."/>
            <person name="Wilson R.K."/>
            <person name="Batzer M.A."/>
            <person name="Bustamante C.D."/>
            <person name="Eichler E.E."/>
            <person name="Hahn M.W."/>
            <person name="Hardison R.C."/>
            <person name="Makova K.D."/>
            <person name="Miller W."/>
            <person name="Milosavljevic A."/>
            <person name="Palermo R.E."/>
            <person name="Siepel A."/>
            <person name="Sikela J.M."/>
            <person name="Attaway T."/>
            <person name="Bell S."/>
            <person name="Bernard K.E."/>
            <person name="Buhay C.J."/>
            <person name="Chandrabose M.N."/>
            <person name="Dao M."/>
            <person name="Davis C."/>
            <person name="Delehaunty K.D."/>
            <person name="Ding Y."/>
            <person name="Dinh H.H."/>
            <person name="Dugan-Rocha S."/>
            <person name="Fulton L.A."/>
            <person name="Gabisi R.A."/>
            <person name="Garner T.T."/>
            <person name="Godfrey J."/>
            <person name="Hawes A.C."/>
            <person name="Hernandez J."/>
            <person name="Hines S."/>
            <person name="Holder M."/>
            <person name="Hume J."/>
            <person name="Jhangiani S.N."/>
            <person name="Joshi V."/>
            <person name="Khan Z.M."/>
            <person name="Kirkness E.F."/>
            <person name="Cree A."/>
            <person name="Fowler R.G."/>
            <person name="Lee S."/>
            <person name="Lewis L.R."/>
            <person name="Li Z."/>
            <person name="Liu Y.-S."/>
            <person name="Moore S.M."/>
            <person name="Muzny D."/>
            <person name="Nazareth L.V."/>
            <person name="Ngo D.N."/>
            <person name="Okwuonu G.O."/>
            <person name="Pai G."/>
            <person name="Parker D."/>
            <person name="Paul H.A."/>
            <person name="Pfannkoch C."/>
            <person name="Pohl C.S."/>
            <person name="Rogers Y.-H.C."/>
            <person name="Ruiz S.J."/>
            <person name="Sabo A."/>
            <person name="Santibanez J."/>
            <person name="Schneider B.W."/>
            <person name="Smith S.M."/>
            <person name="Sodergren E."/>
            <person name="Svatek A.F."/>
            <person name="Utterback T.R."/>
            <person name="Vattathil S."/>
            <person name="Warren W."/>
            <person name="White C.S."/>
            <person name="Chinwalla A.T."/>
            <person name="Feng Y."/>
            <person name="Halpern A.L."/>
            <person name="Hillier L.W."/>
            <person name="Huang X."/>
            <person name="Minx P."/>
            <person name="Nelson J.O."/>
            <person name="Pepin K.H."/>
            <person name="Qin X."/>
            <person name="Sutton G.G."/>
            <person name="Venter E."/>
            <person name="Walenz B.P."/>
            <person name="Wallis J.W."/>
            <person name="Worley K.C."/>
            <person name="Yang S.-P."/>
            <person name="Jones S.M."/>
            <person name="Marra M.A."/>
            <person name="Rocchi M."/>
            <person name="Schein J.E."/>
            <person name="Baertsch R."/>
            <person name="Clarke L."/>
            <person name="Csuros M."/>
            <person name="Glasscock J."/>
            <person name="Harris R.A."/>
            <person name="Havlak P."/>
            <person name="Jackson A.R."/>
            <person name="Jiang H."/>
            <person name="Liu Y."/>
            <person name="Messina D.N."/>
            <person name="Shen Y."/>
            <person name="Song H.X.-Z."/>
            <person name="Wylie T."/>
            <person name="Zhang L."/>
            <person name="Birney E."/>
            <person name="Han K."/>
            <person name="Konkel M.K."/>
            <person name="Lee J."/>
            <person name="Smit A.F.A."/>
            <person name="Ullmer B."/>
            <person name="Wang H."/>
            <person name="Xing J."/>
            <person name="Burhans R."/>
            <person name="Cheng Z."/>
            <person name="Karro J.E."/>
            <person name="Ma J."/>
            <person name="Raney B."/>
            <person name="She X."/>
            <person name="Cox M.J."/>
            <person name="Demuth J.P."/>
            <person name="Dumas L.J."/>
            <person name="Han S.-G."/>
            <person name="Hopkins J."/>
            <person name="Karimpour-Fard A."/>
            <person name="Kim Y.H."/>
            <person name="Pollack J.R."/>
            <person name="Vinar T."/>
            <person name="Addo-Quaye C."/>
            <person name="Degenhardt J."/>
            <person name="Denby A."/>
            <person name="Hubisz M.J."/>
            <person name="Indap A."/>
            <person name="Kosiol C."/>
            <person name="Lahn B.T."/>
            <person name="Lawson H.A."/>
            <person name="Marklein A."/>
            <person name="Nielsen R."/>
            <person name="Vallender E.J."/>
            <person name="Clark A.G."/>
            <person name="Ferguson B."/>
            <person name="Hernandez R.D."/>
            <person name="Hirani K."/>
            <person name="Kehrer-Sawatzki H."/>
            <person name="Kolb J."/>
            <person name="Patil S."/>
            <person name="Pu L.-L."/>
            <person name="Ren Y."/>
            <person name="Smith D.G."/>
            <person name="Wheeler D.A."/>
            <person name="Schenck I."/>
            <person name="Ball E.V."/>
            <person name="Chen R."/>
            <person name="Cooper D.N."/>
            <person name="Giardine B."/>
            <person name="Hsu F."/>
            <person name="Kent W.J."/>
            <person name="Lesk A."/>
            <person name="Nelson D.L."/>
            <person name="O'brien W.E."/>
            <person name="Pruefer K."/>
            <person name="Stenson P.D."/>
            <person name="Wallace J.C."/>
            <person name="Ke H."/>
            <person name="Liu X.-M."/>
            <person name="Wang P."/>
            <person name="Xiang A.P."/>
            <person name="Yang F."/>
            <person name="Barber G.P."/>
            <person name="Haussler D."/>
            <person name="Karolchik D."/>
            <person name="Kern A.D."/>
            <person name="Kuhn R.M."/>
            <person name="Smith K.E."/>
            <person name="Zwieg A.S."/>
        </authorList>
    </citation>
    <scope>NUCLEOTIDE SEQUENCE [LARGE SCALE GENOMIC DNA]</scope>
    <source>
        <strain evidence="3">17573</strain>
    </source>
</reference>
<evidence type="ECO:0000313" key="2">
    <source>
        <dbReference type="Ensembl" id="ENSMMUP00000076218.1"/>
    </source>
</evidence>
<dbReference type="Ensembl" id="ENSMMUT00000105519.1">
    <property type="protein sequence ID" value="ENSMMUP00000076218.1"/>
    <property type="gene ID" value="ENSMMUG00000052390.1"/>
</dbReference>
<evidence type="ECO:0000313" key="3">
    <source>
        <dbReference type="Proteomes" id="UP000006718"/>
    </source>
</evidence>